<reference evidence="7 8" key="1">
    <citation type="journal article" date="2013" name="Genome Biol.">
        <title>The genome sequence of the most widely cultivated cacao type and its use to identify candidate genes regulating pod color.</title>
        <authorList>
            <person name="Motamayor J.C."/>
            <person name="Mockaitis K."/>
            <person name="Schmutz J."/>
            <person name="Haiminen N."/>
            <person name="Iii D.L."/>
            <person name="Cornejo O."/>
            <person name="Findley S.D."/>
            <person name="Zheng P."/>
            <person name="Utro F."/>
            <person name="Royaert S."/>
            <person name="Saski C."/>
            <person name="Jenkins J."/>
            <person name="Podicheti R."/>
            <person name="Zhao M."/>
            <person name="Scheffler B.E."/>
            <person name="Stack J.C."/>
            <person name="Feltus F.A."/>
            <person name="Mustiga G.M."/>
            <person name="Amores F."/>
            <person name="Phillips W."/>
            <person name="Marelli J.P."/>
            <person name="May G.D."/>
            <person name="Shapiro H."/>
            <person name="Ma J."/>
            <person name="Bustamante C.D."/>
            <person name="Schnell R.J."/>
            <person name="Main D."/>
            <person name="Gilbert D."/>
            <person name="Parida L."/>
            <person name="Kuhn D.N."/>
        </authorList>
    </citation>
    <scope>NUCLEOTIDE SEQUENCE [LARGE SCALE GENOMIC DNA]</scope>
    <source>
        <strain evidence="8">cv. Matina 1-6</strain>
    </source>
</reference>
<feature type="domain" description="Glycoside hydrolase family 5" evidence="5">
    <location>
        <begin position="122"/>
        <end position="211"/>
    </location>
</feature>
<name>A0A061DJQ4_THECC</name>
<accession>A0A061DJQ4</accession>
<dbReference type="GO" id="GO:0000272">
    <property type="term" value="P:polysaccharide catabolic process"/>
    <property type="evidence" value="ECO:0007669"/>
    <property type="project" value="InterPro"/>
</dbReference>
<dbReference type="PANTHER" id="PTHR10551:SF13">
    <property type="entry name" value="GLUCAN 1,3-BETA-GLUCOSIDASE ARB_04467-RELATED"/>
    <property type="match status" value="1"/>
</dbReference>
<evidence type="ECO:0000256" key="3">
    <source>
        <dbReference type="ARBA" id="ARBA00023295"/>
    </source>
</evidence>
<keyword evidence="2 4" id="KW-0378">Hydrolase</keyword>
<dbReference type="GO" id="GO:0007015">
    <property type="term" value="P:actin filament organization"/>
    <property type="evidence" value="ECO:0007669"/>
    <property type="project" value="InterPro"/>
</dbReference>
<evidence type="ECO:0000313" key="8">
    <source>
        <dbReference type="Proteomes" id="UP000026915"/>
    </source>
</evidence>
<gene>
    <name evidence="7" type="ORF">TCM_001160</name>
</gene>
<dbReference type="Gene3D" id="2.80.10.50">
    <property type="match status" value="1"/>
</dbReference>
<proteinExistence type="inferred from homology"/>
<dbReference type="EMBL" id="CM001879">
    <property type="protein sequence ID" value="EOX92166.1"/>
    <property type="molecule type" value="Genomic_DNA"/>
</dbReference>
<comment type="similarity">
    <text evidence="1 4">Belongs to the glycosyl hydrolase 5 (cellulase A) family.</text>
</comment>
<dbReference type="Proteomes" id="UP000026915">
    <property type="component" value="Chromosome 1"/>
</dbReference>
<dbReference type="AlphaFoldDB" id="A0A061DJQ4"/>
<dbReference type="Gramene" id="EOX92166">
    <property type="protein sequence ID" value="EOX92166"/>
    <property type="gene ID" value="TCM_001160"/>
</dbReference>
<evidence type="ECO:0000259" key="6">
    <source>
        <dbReference type="Pfam" id="PF25490"/>
    </source>
</evidence>
<keyword evidence="3 4" id="KW-0326">Glycosidase</keyword>
<dbReference type="CDD" id="cd00257">
    <property type="entry name" value="beta-trefoil_FSCN-like"/>
    <property type="match status" value="1"/>
</dbReference>
<evidence type="ECO:0000259" key="5">
    <source>
        <dbReference type="Pfam" id="PF00150"/>
    </source>
</evidence>
<dbReference type="InterPro" id="IPR008999">
    <property type="entry name" value="Actin-crosslinking"/>
</dbReference>
<dbReference type="SUPFAM" id="SSF51445">
    <property type="entry name" value="(Trans)glycosidases"/>
    <property type="match status" value="1"/>
</dbReference>
<dbReference type="Pfam" id="PF25490">
    <property type="entry name" value="DUF7910"/>
    <property type="match status" value="1"/>
</dbReference>
<sequence>ASGWETFRLWRVNETYFNFRVFNKQFVGLGSQGVEAVSNTPTDSETFQIVRNDGDLNRVRLRAANGLFLQAQSETLVTADYAGSSWDDNDPSVFKMTIVVNNLHGEFQITNGYGPEKAPQVMQDHWNSYITEEDFNFMSANGLTAVRIPVGWWIAQDPTPPKPFVGGSLEALDRAFTWAEKYGMKVIVDLHALKASQNGNEHSGARDGYQEWGDSNIDETVAVIEFLAASLDRVVIDVHFYNLFSEGFNNMNVQQNIDFINNQRSSDLSTLTSANGPLVFVGEWTAEFARNDASKEDYQRFAQAQLDVYGRATFGWGYWAYKCAQNHWSLKWMIENNYIKL</sequence>
<feature type="domain" description="DUF7910" evidence="6">
    <location>
        <begin position="1"/>
        <end position="99"/>
    </location>
</feature>
<dbReference type="PANTHER" id="PTHR10551">
    <property type="entry name" value="FASCIN"/>
    <property type="match status" value="1"/>
</dbReference>
<dbReference type="InterPro" id="IPR010431">
    <property type="entry name" value="Fascin"/>
</dbReference>
<dbReference type="Pfam" id="PF00150">
    <property type="entry name" value="Cellulase"/>
    <property type="match status" value="1"/>
</dbReference>
<protein>
    <submittedName>
        <fullName evidence="7">Cellulase protein isoform 2</fullName>
    </submittedName>
</protein>
<dbReference type="InterPro" id="IPR017853">
    <property type="entry name" value="GH"/>
</dbReference>
<evidence type="ECO:0000256" key="1">
    <source>
        <dbReference type="ARBA" id="ARBA00005641"/>
    </source>
</evidence>
<evidence type="ECO:0000256" key="4">
    <source>
        <dbReference type="RuleBase" id="RU361153"/>
    </source>
</evidence>
<feature type="non-terminal residue" evidence="7">
    <location>
        <position position="1"/>
    </location>
</feature>
<dbReference type="GO" id="GO:0004553">
    <property type="term" value="F:hydrolase activity, hydrolyzing O-glycosyl compounds"/>
    <property type="evidence" value="ECO:0007669"/>
    <property type="project" value="InterPro"/>
</dbReference>
<evidence type="ECO:0000313" key="7">
    <source>
        <dbReference type="EMBL" id="EOX92166.1"/>
    </source>
</evidence>
<organism evidence="7 8">
    <name type="scientific">Theobroma cacao</name>
    <name type="common">Cacao</name>
    <name type="synonym">Cocoa</name>
    <dbReference type="NCBI Taxonomy" id="3641"/>
    <lineage>
        <taxon>Eukaryota</taxon>
        <taxon>Viridiplantae</taxon>
        <taxon>Streptophyta</taxon>
        <taxon>Embryophyta</taxon>
        <taxon>Tracheophyta</taxon>
        <taxon>Spermatophyta</taxon>
        <taxon>Magnoliopsida</taxon>
        <taxon>eudicotyledons</taxon>
        <taxon>Gunneridae</taxon>
        <taxon>Pentapetalae</taxon>
        <taxon>rosids</taxon>
        <taxon>malvids</taxon>
        <taxon>Malvales</taxon>
        <taxon>Malvaceae</taxon>
        <taxon>Byttnerioideae</taxon>
        <taxon>Theobroma</taxon>
    </lineage>
</organism>
<dbReference type="InterPro" id="IPR057232">
    <property type="entry name" value="DUF7910"/>
</dbReference>
<dbReference type="InterPro" id="IPR001547">
    <property type="entry name" value="Glyco_hydro_5"/>
</dbReference>
<keyword evidence="8" id="KW-1185">Reference proteome</keyword>
<dbReference type="Gene3D" id="3.20.20.80">
    <property type="entry name" value="Glycosidases"/>
    <property type="match status" value="2"/>
</dbReference>
<dbReference type="SUPFAM" id="SSF50405">
    <property type="entry name" value="Actin-crosslinking proteins"/>
    <property type="match status" value="1"/>
</dbReference>
<dbReference type="GO" id="GO:0051015">
    <property type="term" value="F:actin filament binding"/>
    <property type="evidence" value="ECO:0007669"/>
    <property type="project" value="InterPro"/>
</dbReference>
<dbReference type="HOGENOM" id="CLU_004624_3_1_1"/>
<evidence type="ECO:0000256" key="2">
    <source>
        <dbReference type="ARBA" id="ARBA00022801"/>
    </source>
</evidence>